<dbReference type="InterPro" id="IPR024788">
    <property type="entry name" value="Malectin-like_Carb-bd_dom"/>
</dbReference>
<evidence type="ECO:0000256" key="5">
    <source>
        <dbReference type="ARBA" id="ARBA00023136"/>
    </source>
</evidence>
<keyword evidence="3 7" id="KW-0732">Signal</keyword>
<keyword evidence="10" id="KW-1185">Reference proteome</keyword>
<dbReference type="Pfam" id="PF12819">
    <property type="entry name" value="Malectin_like"/>
    <property type="match status" value="1"/>
</dbReference>
<feature type="chain" id="PRO_5045632331" description="Malectin-like domain-containing protein" evidence="7">
    <location>
        <begin position="25"/>
        <end position="406"/>
    </location>
</feature>
<evidence type="ECO:0000256" key="7">
    <source>
        <dbReference type="SAM" id="SignalP"/>
    </source>
</evidence>
<dbReference type="EMBL" id="JARPOI010000339">
    <property type="protein sequence ID" value="KAJ9128914.1"/>
    <property type="molecule type" value="Genomic_DNA"/>
</dbReference>
<keyword evidence="4 6" id="KW-1133">Transmembrane helix</keyword>
<keyword evidence="5 6" id="KW-0472">Membrane</keyword>
<comment type="subcellular location">
    <subcellularLocation>
        <location evidence="1">Membrane</location>
        <topology evidence="1">Single-pass membrane protein</topology>
    </subcellularLocation>
</comment>
<sequence length="406" mass="45963">MEELTMVLNMILVVLLSISLQAFSQERYDDLRIDCGASHRTPIGNPDGRVVSWLTDENFTYSGENQLLRYSQNFSTMNSLRYFPDGQKNCYFLPLYLSSSSPSGIKFLLRAGFYYGNYDGLSKPPSFNLEIDGNFWATVTTNSTSNNEPVYHEMIYWIEKGSAQVCLERIGDGIPFISSLEATVMFGDKMYRLMENKTALLLHSRINYGANNTIEQLIHDLDEYNRIWKSKEMPEYLNVVDERIVDNTMSGENYPPWPVMQTAIQAKNVSDSIYLSVNFSTQTTAVAYFVLYFRDPISRYPENSIAQVEIFINSQKLGATDVPPYYRTIITGMFHAVSLYPVQVNGSANVTISPAENSTLPPLLNAMEVFSVVNMPHASKAGYLPNHFVASLFTFLHLLAIIVFGH</sequence>
<feature type="transmembrane region" description="Helical" evidence="6">
    <location>
        <begin position="383"/>
        <end position="404"/>
    </location>
</feature>
<dbReference type="Proteomes" id="UP001174677">
    <property type="component" value="Unassembled WGS sequence"/>
</dbReference>
<protein>
    <recommendedName>
        <fullName evidence="8">Malectin-like domain-containing protein</fullName>
    </recommendedName>
</protein>
<gene>
    <name evidence="9" type="ORF">P3X46_034346</name>
</gene>
<evidence type="ECO:0000256" key="6">
    <source>
        <dbReference type="SAM" id="Phobius"/>
    </source>
</evidence>
<feature type="domain" description="Malectin-like" evidence="8">
    <location>
        <begin position="33"/>
        <end position="372"/>
    </location>
</feature>
<reference evidence="9 10" key="1">
    <citation type="journal article" date="2023" name="Plant Biotechnol. J.">
        <title>Chromosome-level wild Hevea brasiliensis genome provides new tools for genomic-assisted breeding and valuable loci to elevate rubber yield.</title>
        <authorList>
            <person name="Cheng H."/>
            <person name="Song X."/>
            <person name="Hu Y."/>
            <person name="Wu T."/>
            <person name="Yang Q."/>
            <person name="An Z."/>
            <person name="Feng S."/>
            <person name="Deng Z."/>
            <person name="Wu W."/>
            <person name="Zeng X."/>
            <person name="Tu M."/>
            <person name="Wang X."/>
            <person name="Huang H."/>
        </authorList>
    </citation>
    <scope>NUCLEOTIDE SEQUENCE [LARGE SCALE GENOMIC DNA]</scope>
    <source>
        <strain evidence="9">MT/VB/25A 57/8</strain>
    </source>
</reference>
<feature type="signal peptide" evidence="7">
    <location>
        <begin position="1"/>
        <end position="24"/>
    </location>
</feature>
<dbReference type="PANTHER" id="PTHR45631">
    <property type="entry name" value="OS07G0107800 PROTEIN-RELATED"/>
    <property type="match status" value="1"/>
</dbReference>
<keyword evidence="2 6" id="KW-0812">Transmembrane</keyword>
<accession>A0ABQ9KBB7</accession>
<evidence type="ECO:0000256" key="2">
    <source>
        <dbReference type="ARBA" id="ARBA00022692"/>
    </source>
</evidence>
<organism evidence="9 10">
    <name type="scientific">Hevea brasiliensis</name>
    <name type="common">Para rubber tree</name>
    <name type="synonym">Siphonia brasiliensis</name>
    <dbReference type="NCBI Taxonomy" id="3981"/>
    <lineage>
        <taxon>Eukaryota</taxon>
        <taxon>Viridiplantae</taxon>
        <taxon>Streptophyta</taxon>
        <taxon>Embryophyta</taxon>
        <taxon>Tracheophyta</taxon>
        <taxon>Spermatophyta</taxon>
        <taxon>Magnoliopsida</taxon>
        <taxon>eudicotyledons</taxon>
        <taxon>Gunneridae</taxon>
        <taxon>Pentapetalae</taxon>
        <taxon>rosids</taxon>
        <taxon>fabids</taxon>
        <taxon>Malpighiales</taxon>
        <taxon>Euphorbiaceae</taxon>
        <taxon>Crotonoideae</taxon>
        <taxon>Micrandreae</taxon>
        <taxon>Hevea</taxon>
    </lineage>
</organism>
<comment type="caution">
    <text evidence="9">The sequence shown here is derived from an EMBL/GenBank/DDBJ whole genome shotgun (WGS) entry which is preliminary data.</text>
</comment>
<evidence type="ECO:0000256" key="3">
    <source>
        <dbReference type="ARBA" id="ARBA00022729"/>
    </source>
</evidence>
<evidence type="ECO:0000313" key="9">
    <source>
        <dbReference type="EMBL" id="KAJ9128914.1"/>
    </source>
</evidence>
<name>A0ABQ9KBB7_HEVBR</name>
<evidence type="ECO:0000256" key="4">
    <source>
        <dbReference type="ARBA" id="ARBA00022989"/>
    </source>
</evidence>
<evidence type="ECO:0000256" key="1">
    <source>
        <dbReference type="ARBA" id="ARBA00004167"/>
    </source>
</evidence>
<evidence type="ECO:0000259" key="8">
    <source>
        <dbReference type="Pfam" id="PF12819"/>
    </source>
</evidence>
<dbReference type="PANTHER" id="PTHR45631:SF44">
    <property type="entry name" value="CARBOHYDRATE-BINDING PROTEIN OF THE ER PROTEIN"/>
    <property type="match status" value="1"/>
</dbReference>
<proteinExistence type="predicted"/>
<evidence type="ECO:0000313" key="10">
    <source>
        <dbReference type="Proteomes" id="UP001174677"/>
    </source>
</evidence>